<keyword evidence="2" id="KW-1185">Reference proteome</keyword>
<name>A0AAV5TK85_9BILA</name>
<proteinExistence type="predicted"/>
<dbReference type="AlphaFoldDB" id="A0AAV5TK85"/>
<evidence type="ECO:0000313" key="2">
    <source>
        <dbReference type="Proteomes" id="UP001432027"/>
    </source>
</evidence>
<protein>
    <submittedName>
        <fullName evidence="1">Uncharacterized protein</fullName>
    </submittedName>
</protein>
<reference evidence="1" key="1">
    <citation type="submission" date="2023-10" db="EMBL/GenBank/DDBJ databases">
        <title>Genome assembly of Pristionchus species.</title>
        <authorList>
            <person name="Yoshida K."/>
            <person name="Sommer R.J."/>
        </authorList>
    </citation>
    <scope>NUCLEOTIDE SEQUENCE</scope>
    <source>
        <strain evidence="1">RS0144</strain>
    </source>
</reference>
<evidence type="ECO:0000313" key="1">
    <source>
        <dbReference type="EMBL" id="GMS94828.1"/>
    </source>
</evidence>
<comment type="caution">
    <text evidence="1">The sequence shown here is derived from an EMBL/GenBank/DDBJ whole genome shotgun (WGS) entry which is preliminary data.</text>
</comment>
<feature type="non-terminal residue" evidence="1">
    <location>
        <position position="154"/>
    </location>
</feature>
<organism evidence="1 2">
    <name type="scientific">Pristionchus entomophagus</name>
    <dbReference type="NCBI Taxonomy" id="358040"/>
    <lineage>
        <taxon>Eukaryota</taxon>
        <taxon>Metazoa</taxon>
        <taxon>Ecdysozoa</taxon>
        <taxon>Nematoda</taxon>
        <taxon>Chromadorea</taxon>
        <taxon>Rhabditida</taxon>
        <taxon>Rhabditina</taxon>
        <taxon>Diplogasteromorpha</taxon>
        <taxon>Diplogasteroidea</taxon>
        <taxon>Neodiplogasteridae</taxon>
        <taxon>Pristionchus</taxon>
    </lineage>
</organism>
<sequence>ELACPTDYSIRYAEQQNLFQFETTMRISCEASGWWIKTATNTAGTGLSSVKVGCFRKQFTPSSKQTAPLSLNQSLVSSFVGVTVDTTQTVQIAAGVNQLKCSANTFFAYIAFGQFNIFDWWMTCGDSATDGWRIRDAPGGNSAYENVPVGCVKR</sequence>
<feature type="non-terminal residue" evidence="1">
    <location>
        <position position="1"/>
    </location>
</feature>
<dbReference type="Proteomes" id="UP001432027">
    <property type="component" value="Unassembled WGS sequence"/>
</dbReference>
<gene>
    <name evidence="1" type="ORF">PENTCL1PPCAC_17003</name>
</gene>
<dbReference type="EMBL" id="BTSX01000004">
    <property type="protein sequence ID" value="GMS94828.1"/>
    <property type="molecule type" value="Genomic_DNA"/>
</dbReference>
<accession>A0AAV5TK85</accession>